<organism evidence="3 4">
    <name type="scientific">Halalkalibacter alkalisediminis</name>
    <dbReference type="NCBI Taxonomy" id="935616"/>
    <lineage>
        <taxon>Bacteria</taxon>
        <taxon>Bacillati</taxon>
        <taxon>Bacillota</taxon>
        <taxon>Bacilli</taxon>
        <taxon>Bacillales</taxon>
        <taxon>Bacillaceae</taxon>
        <taxon>Halalkalibacter</taxon>
    </lineage>
</organism>
<evidence type="ECO:0000313" key="4">
    <source>
        <dbReference type="Proteomes" id="UP001589833"/>
    </source>
</evidence>
<reference evidence="3 4" key="1">
    <citation type="submission" date="2024-09" db="EMBL/GenBank/DDBJ databases">
        <authorList>
            <person name="Sun Q."/>
            <person name="Mori K."/>
        </authorList>
    </citation>
    <scope>NUCLEOTIDE SEQUENCE [LARGE SCALE GENOMIC DNA]</scope>
    <source>
        <strain evidence="3 4">NCAIM B.02301</strain>
    </source>
</reference>
<dbReference type="EMBL" id="JBHLTR010000013">
    <property type="protein sequence ID" value="MFC0559269.1"/>
    <property type="molecule type" value="Genomic_DNA"/>
</dbReference>
<feature type="region of interest" description="Disordered" evidence="1">
    <location>
        <begin position="184"/>
        <end position="203"/>
    </location>
</feature>
<name>A0ABV6NF21_9BACI</name>
<dbReference type="Gene3D" id="3.10.350.10">
    <property type="entry name" value="LysM domain"/>
    <property type="match status" value="1"/>
</dbReference>
<feature type="domain" description="LysM" evidence="2">
    <location>
        <begin position="13"/>
        <end position="57"/>
    </location>
</feature>
<dbReference type="CDD" id="cd00118">
    <property type="entry name" value="LysM"/>
    <property type="match status" value="1"/>
</dbReference>
<dbReference type="InterPro" id="IPR036779">
    <property type="entry name" value="LysM_dom_sf"/>
</dbReference>
<evidence type="ECO:0000259" key="2">
    <source>
        <dbReference type="PROSITE" id="PS51782"/>
    </source>
</evidence>
<dbReference type="Proteomes" id="UP001589833">
    <property type="component" value="Unassembled WGS sequence"/>
</dbReference>
<dbReference type="Pfam" id="PF01476">
    <property type="entry name" value="LysM"/>
    <property type="match status" value="1"/>
</dbReference>
<accession>A0ABV6NF21</accession>
<protein>
    <submittedName>
        <fullName evidence="3">LysM domain-containing protein</fullName>
    </submittedName>
</protein>
<keyword evidence="4" id="KW-1185">Reference proteome</keyword>
<dbReference type="PROSITE" id="PS51782">
    <property type="entry name" value="LYSM"/>
    <property type="match status" value="1"/>
</dbReference>
<dbReference type="SMART" id="SM00257">
    <property type="entry name" value="LysM"/>
    <property type="match status" value="1"/>
</dbReference>
<evidence type="ECO:0000313" key="3">
    <source>
        <dbReference type="EMBL" id="MFC0559269.1"/>
    </source>
</evidence>
<proteinExistence type="predicted"/>
<dbReference type="SUPFAM" id="SSF54106">
    <property type="entry name" value="LysM domain"/>
    <property type="match status" value="1"/>
</dbReference>
<sequence>MYLLKQALAPCHTSHTVQTGDTIWDLSVLYGIPQSKLLTVNNLTLSNRLSIGQQLTVPVHSIARKTTVSPQHGEFLDWWTEAQYVFPIGKTAKVTDLATGQSFHIKRTTGANHADCETMTTADTNVARSIWGDFSWTPRAVIIEVDRRKLAASMSFMPHDLQYIRDNGIIGHFDVYFSNSTRHADGRPDASHQLQVERAAGVR</sequence>
<dbReference type="InterPro" id="IPR018392">
    <property type="entry name" value="LysM"/>
</dbReference>
<dbReference type="RefSeq" id="WP_273841955.1">
    <property type="nucleotide sequence ID" value="NZ_JAQQWT010000004.1"/>
</dbReference>
<comment type="caution">
    <text evidence="3">The sequence shown here is derived from an EMBL/GenBank/DDBJ whole genome shotgun (WGS) entry which is preliminary data.</text>
</comment>
<gene>
    <name evidence="3" type="ORF">ACFFH4_09440</name>
</gene>
<evidence type="ECO:0000256" key="1">
    <source>
        <dbReference type="SAM" id="MobiDB-lite"/>
    </source>
</evidence>